<dbReference type="Gene3D" id="3.40.50.1000">
    <property type="entry name" value="HAD superfamily/HAD-like"/>
    <property type="match status" value="1"/>
</dbReference>
<dbReference type="EMBL" id="QURN01000003">
    <property type="protein sequence ID" value="RFC68835.1"/>
    <property type="molecule type" value="Genomic_DNA"/>
</dbReference>
<evidence type="ECO:0000256" key="3">
    <source>
        <dbReference type="ARBA" id="ARBA00022723"/>
    </source>
</evidence>
<comment type="similarity">
    <text evidence="2">Belongs to the HAD-like hydrolase superfamily. CbbY/CbbZ/Gph/YieH family.</text>
</comment>
<evidence type="ECO:0000256" key="4">
    <source>
        <dbReference type="ARBA" id="ARBA00022842"/>
    </source>
</evidence>
<keyword evidence="6" id="KW-1185">Reference proteome</keyword>
<dbReference type="Proteomes" id="UP000262379">
    <property type="component" value="Unassembled WGS sequence"/>
</dbReference>
<dbReference type="InterPro" id="IPR041492">
    <property type="entry name" value="HAD_2"/>
</dbReference>
<evidence type="ECO:0000313" key="5">
    <source>
        <dbReference type="EMBL" id="RFC68835.1"/>
    </source>
</evidence>
<sequence>MPQPDLVIFDCDGVLIDSEIIAARVEAEVLTEAGYEISPEEIAALYSGLNFSEILLRVEKVAQIPLQASLIDRADAIIDKRLKDVRAIEGVTQAVAAVKVPRCICSNSSAERLKMTLGLTGLDRFFVDRVYSALSIPDGKPKPAPDVFLYAAGQMKANPANTFVVEDSVHGIHGAIAAGMRVIGFTGGAHSYPSHSDILTEAGAETVINRWRDLVPVLDALSEWAEA</sequence>
<dbReference type="PANTHER" id="PTHR46193:SF10">
    <property type="entry name" value="6-PHOSPHOGLUCONATE PHOSPHATASE"/>
    <property type="match status" value="1"/>
</dbReference>
<name>A0A371XHX8_9HYPH</name>
<dbReference type="SFLD" id="SFLDG01135">
    <property type="entry name" value="C1.5.6:_HAD__Beta-PGM__Phospha"/>
    <property type="match status" value="1"/>
</dbReference>
<gene>
    <name evidence="5" type="ORF">DY251_04180</name>
</gene>
<comment type="caution">
    <text evidence="5">The sequence shown here is derived from an EMBL/GenBank/DDBJ whole genome shotgun (WGS) entry which is preliminary data.</text>
</comment>
<dbReference type="Gene3D" id="1.10.150.240">
    <property type="entry name" value="Putative phosphatase, domain 2"/>
    <property type="match status" value="1"/>
</dbReference>
<dbReference type="AlphaFoldDB" id="A0A371XHX8"/>
<reference evidence="6" key="1">
    <citation type="submission" date="2018-08" db="EMBL/GenBank/DDBJ databases">
        <authorList>
            <person name="Im W.T."/>
        </authorList>
    </citation>
    <scope>NUCLEOTIDE SEQUENCE [LARGE SCALE GENOMIC DNA]</scope>
    <source>
        <strain evidence="6">LA-28</strain>
    </source>
</reference>
<dbReference type="GO" id="GO:0016787">
    <property type="term" value="F:hydrolase activity"/>
    <property type="evidence" value="ECO:0007669"/>
    <property type="project" value="UniProtKB-KW"/>
</dbReference>
<dbReference type="PANTHER" id="PTHR46193">
    <property type="entry name" value="6-PHOSPHOGLUCONATE PHOSPHATASE"/>
    <property type="match status" value="1"/>
</dbReference>
<evidence type="ECO:0000313" key="6">
    <source>
        <dbReference type="Proteomes" id="UP000262379"/>
    </source>
</evidence>
<dbReference type="SUPFAM" id="SSF56784">
    <property type="entry name" value="HAD-like"/>
    <property type="match status" value="1"/>
</dbReference>
<dbReference type="InterPro" id="IPR023214">
    <property type="entry name" value="HAD_sf"/>
</dbReference>
<dbReference type="InterPro" id="IPR023198">
    <property type="entry name" value="PGP-like_dom2"/>
</dbReference>
<dbReference type="InterPro" id="IPR036412">
    <property type="entry name" value="HAD-like_sf"/>
</dbReference>
<organism evidence="5 6">
    <name type="scientific">Mesorhizobium denitrificans</name>
    <dbReference type="NCBI Taxonomy" id="2294114"/>
    <lineage>
        <taxon>Bacteria</taxon>
        <taxon>Pseudomonadati</taxon>
        <taxon>Pseudomonadota</taxon>
        <taxon>Alphaproteobacteria</taxon>
        <taxon>Hyphomicrobiales</taxon>
        <taxon>Phyllobacteriaceae</taxon>
        <taxon>Mesorhizobium</taxon>
    </lineage>
</organism>
<dbReference type="GO" id="GO:0046872">
    <property type="term" value="F:metal ion binding"/>
    <property type="evidence" value="ECO:0007669"/>
    <property type="project" value="UniProtKB-KW"/>
</dbReference>
<protein>
    <submittedName>
        <fullName evidence="5">HAD family hydrolase</fullName>
    </submittedName>
</protein>
<dbReference type="NCBIfam" id="TIGR01509">
    <property type="entry name" value="HAD-SF-IA-v3"/>
    <property type="match status" value="1"/>
</dbReference>
<evidence type="ECO:0000256" key="2">
    <source>
        <dbReference type="ARBA" id="ARBA00006171"/>
    </source>
</evidence>
<dbReference type="RefSeq" id="WP_116622603.1">
    <property type="nucleotide sequence ID" value="NZ_QURN01000003.1"/>
</dbReference>
<keyword evidence="3" id="KW-0479">Metal-binding</keyword>
<accession>A0A371XHX8</accession>
<proteinExistence type="inferred from homology"/>
<dbReference type="CDD" id="cd07526">
    <property type="entry name" value="HAD_BPGM_like"/>
    <property type="match status" value="1"/>
</dbReference>
<dbReference type="Pfam" id="PF13419">
    <property type="entry name" value="HAD_2"/>
    <property type="match status" value="1"/>
</dbReference>
<keyword evidence="4" id="KW-0460">Magnesium</keyword>
<dbReference type="InterPro" id="IPR006439">
    <property type="entry name" value="HAD-SF_hydro_IA"/>
</dbReference>
<keyword evidence="5" id="KW-0378">Hydrolase</keyword>
<dbReference type="SFLD" id="SFLDS00003">
    <property type="entry name" value="Haloacid_Dehalogenase"/>
    <property type="match status" value="1"/>
</dbReference>
<dbReference type="InterPro" id="IPR051600">
    <property type="entry name" value="Beta-PGM-like"/>
</dbReference>
<comment type="cofactor">
    <cofactor evidence="1">
        <name>Mg(2+)</name>
        <dbReference type="ChEBI" id="CHEBI:18420"/>
    </cofactor>
</comment>
<dbReference type="SFLD" id="SFLDG01129">
    <property type="entry name" value="C1.5:_HAD__Beta-PGM__Phosphata"/>
    <property type="match status" value="1"/>
</dbReference>
<evidence type="ECO:0000256" key="1">
    <source>
        <dbReference type="ARBA" id="ARBA00001946"/>
    </source>
</evidence>